<keyword evidence="10" id="KW-0067">ATP-binding</keyword>
<name>F8E843_FLESM</name>
<reference evidence="19" key="2">
    <citation type="submission" date="2011-06" db="EMBL/GenBank/DDBJ databases">
        <title>The complete genome of Flexistipes sinusarabici DSM 4947.</title>
        <authorList>
            <person name="Lucas S."/>
            <person name="Han J."/>
            <person name="Lapidus A."/>
            <person name="Bruce D."/>
            <person name="Goodwin L."/>
            <person name="Pitluck S."/>
            <person name="Peters L."/>
            <person name="Kyrpides N."/>
            <person name="Mavromatis K."/>
            <person name="Ivanova N."/>
            <person name="Mikhailova N."/>
            <person name="Chertkov O."/>
            <person name="Detter J.C."/>
            <person name="Tapia R."/>
            <person name="Han C."/>
            <person name="Land M."/>
            <person name="Hauser L."/>
            <person name="Markowitz V."/>
            <person name="Cheng J.-F."/>
            <person name="Hugenholtz P."/>
            <person name="Woyke T."/>
            <person name="Wu D."/>
            <person name="Spring S."/>
            <person name="Schroeder M."/>
            <person name="Brambilla E."/>
            <person name="Klenk H.-P."/>
            <person name="Eisen J.A."/>
        </authorList>
    </citation>
    <scope>NUCLEOTIDE SEQUENCE [LARGE SCALE GENOMIC DNA]</scope>
    <source>
        <strain evidence="19">DSM 4947 / MAS 10</strain>
    </source>
</reference>
<evidence type="ECO:0000256" key="3">
    <source>
        <dbReference type="ARBA" id="ARBA00012438"/>
    </source>
</evidence>
<gene>
    <name evidence="18" type="ordered locus">Flexsi_0277</name>
</gene>
<evidence type="ECO:0000256" key="11">
    <source>
        <dbReference type="ARBA" id="ARBA00022989"/>
    </source>
</evidence>
<dbReference type="AlphaFoldDB" id="F8E843"/>
<keyword evidence="5" id="KW-0597">Phosphoprotein</keyword>
<dbReference type="PROSITE" id="PS50885">
    <property type="entry name" value="HAMP"/>
    <property type="match status" value="1"/>
</dbReference>
<dbReference type="Gene3D" id="3.30.565.10">
    <property type="entry name" value="Histidine kinase-like ATPase, C-terminal domain"/>
    <property type="match status" value="1"/>
</dbReference>
<dbReference type="HOGENOM" id="CLU_000445_114_64_0"/>
<evidence type="ECO:0000256" key="9">
    <source>
        <dbReference type="ARBA" id="ARBA00022777"/>
    </source>
</evidence>
<keyword evidence="4" id="KW-1003">Cell membrane</keyword>
<evidence type="ECO:0000256" key="15">
    <source>
        <dbReference type="SAM" id="Phobius"/>
    </source>
</evidence>
<dbReference type="PROSITE" id="PS50109">
    <property type="entry name" value="HIS_KIN"/>
    <property type="match status" value="1"/>
</dbReference>
<evidence type="ECO:0000256" key="4">
    <source>
        <dbReference type="ARBA" id="ARBA00022475"/>
    </source>
</evidence>
<protein>
    <recommendedName>
        <fullName evidence="3">histidine kinase</fullName>
        <ecNumber evidence="3">2.7.13.3</ecNumber>
    </recommendedName>
</protein>
<keyword evidence="8" id="KW-0547">Nucleotide-binding</keyword>
<dbReference type="PANTHER" id="PTHR45528">
    <property type="entry name" value="SENSOR HISTIDINE KINASE CPXA"/>
    <property type="match status" value="1"/>
</dbReference>
<dbReference type="InterPro" id="IPR005467">
    <property type="entry name" value="His_kinase_dom"/>
</dbReference>
<keyword evidence="19" id="KW-1185">Reference proteome</keyword>
<dbReference type="RefSeq" id="WP_013885479.1">
    <property type="nucleotide sequence ID" value="NC_015672.1"/>
</dbReference>
<dbReference type="STRING" id="717231.Flexsi_0277"/>
<dbReference type="GO" id="GO:0005524">
    <property type="term" value="F:ATP binding"/>
    <property type="evidence" value="ECO:0007669"/>
    <property type="project" value="UniProtKB-KW"/>
</dbReference>
<dbReference type="KEGG" id="fsi:Flexsi_0277"/>
<dbReference type="eggNOG" id="COG5002">
    <property type="taxonomic scope" value="Bacteria"/>
</dbReference>
<dbReference type="OrthoDB" id="9770955at2"/>
<evidence type="ECO:0000259" key="17">
    <source>
        <dbReference type="PROSITE" id="PS50885"/>
    </source>
</evidence>
<dbReference type="PANTHER" id="PTHR45528:SF1">
    <property type="entry name" value="SENSOR HISTIDINE KINASE CPXA"/>
    <property type="match status" value="1"/>
</dbReference>
<evidence type="ECO:0000256" key="12">
    <source>
        <dbReference type="ARBA" id="ARBA00023012"/>
    </source>
</evidence>
<feature type="coiled-coil region" evidence="14">
    <location>
        <begin position="254"/>
        <end position="285"/>
    </location>
</feature>
<keyword evidence="7 15" id="KW-0812">Transmembrane</keyword>
<dbReference type="CDD" id="cd06225">
    <property type="entry name" value="HAMP"/>
    <property type="match status" value="1"/>
</dbReference>
<dbReference type="GO" id="GO:0000155">
    <property type="term" value="F:phosphorelay sensor kinase activity"/>
    <property type="evidence" value="ECO:0007669"/>
    <property type="project" value="InterPro"/>
</dbReference>
<keyword evidence="6" id="KW-0808">Transferase</keyword>
<evidence type="ECO:0000256" key="1">
    <source>
        <dbReference type="ARBA" id="ARBA00000085"/>
    </source>
</evidence>
<dbReference type="PRINTS" id="PR00344">
    <property type="entry name" value="BCTRLSENSOR"/>
</dbReference>
<evidence type="ECO:0000256" key="2">
    <source>
        <dbReference type="ARBA" id="ARBA00004651"/>
    </source>
</evidence>
<dbReference type="EC" id="2.7.13.3" evidence="3"/>
<dbReference type="EMBL" id="CP002858">
    <property type="protein sequence ID" value="AEI13967.1"/>
    <property type="molecule type" value="Genomic_DNA"/>
</dbReference>
<dbReference type="Pfam" id="PF02518">
    <property type="entry name" value="HATPase_c"/>
    <property type="match status" value="1"/>
</dbReference>
<dbReference type="Pfam" id="PF00672">
    <property type="entry name" value="HAMP"/>
    <property type="match status" value="1"/>
</dbReference>
<dbReference type="Gene3D" id="3.30.450.290">
    <property type="match status" value="1"/>
</dbReference>
<keyword evidence="9 18" id="KW-0418">Kinase</keyword>
<proteinExistence type="predicted"/>
<dbReference type="SUPFAM" id="SSF55874">
    <property type="entry name" value="ATPase domain of HSP90 chaperone/DNA topoisomerase II/histidine kinase"/>
    <property type="match status" value="1"/>
</dbReference>
<dbReference type="InterPro" id="IPR036890">
    <property type="entry name" value="HATPase_C_sf"/>
</dbReference>
<dbReference type="InterPro" id="IPR003661">
    <property type="entry name" value="HisK_dim/P_dom"/>
</dbReference>
<dbReference type="InterPro" id="IPR050398">
    <property type="entry name" value="HssS/ArlS-like"/>
</dbReference>
<dbReference type="InterPro" id="IPR004358">
    <property type="entry name" value="Sig_transdc_His_kin-like_C"/>
</dbReference>
<evidence type="ECO:0000313" key="19">
    <source>
        <dbReference type="Proteomes" id="UP000006621"/>
    </source>
</evidence>
<keyword evidence="14" id="KW-0175">Coiled coil</keyword>
<dbReference type="InterPro" id="IPR003594">
    <property type="entry name" value="HATPase_dom"/>
</dbReference>
<sequence length="512" mass="59029">MKLTGKIVTFLSVITLIILIPASLLIWNHQRNTLLEQAKVQAETLFKMIVITRQWVAENDKRIDPVPAVATKELSQYASRMADFRFHITSDKLVDPANAPDKFEKKAMQAFKKGRADEYATIIKDDKGEKIYRYMAPLYINKSCLKCHYYQGYEVGDFRGGISVYVPLKNIESAMQSTNFLFYISGFIIYTGIIFAIIVLLNNLILKPLKKLNKAAHSVFNKNYNIKTDIKTNDEIQELSDAFEIMCKRVAKSEENLKNRLKDAVSGYVKLNEELRKKNQELRRTTKFKTDVLDSVAHEVRTPMTKILSYTEILLDPNMKNDEEVLEKAVHVIKRNSKTLNMLFNQVITITKLEHFGYEYQNEQIYFYDFIKDKMESFQEEINLKNLTVKTNILENFIFYADSQALSYVVNNLISNSIKYNKKNGEIEISAEEKDKQVILSFYDTGIGIPAGEIQKITQRFYRVENIKRKYAGSGLGMSIVKRIIDDLNGKLEIKSKEGSFTLVTITLRSGK</sequence>
<evidence type="ECO:0000256" key="7">
    <source>
        <dbReference type="ARBA" id="ARBA00022692"/>
    </source>
</evidence>
<organism evidence="18 19">
    <name type="scientific">Flexistipes sinusarabici (strain ATCC 49648 / DSM 4947 / MAS 10)</name>
    <dbReference type="NCBI Taxonomy" id="717231"/>
    <lineage>
        <taxon>Bacteria</taxon>
        <taxon>Pseudomonadati</taxon>
        <taxon>Deferribacterota</taxon>
        <taxon>Deferribacteres</taxon>
        <taxon>Deferribacterales</taxon>
        <taxon>Flexistipitaceae</taxon>
        <taxon>Flexistipes</taxon>
    </lineage>
</organism>
<dbReference type="Pfam" id="PF11845">
    <property type="entry name" value="Tll0287-like"/>
    <property type="match status" value="1"/>
</dbReference>
<evidence type="ECO:0000256" key="13">
    <source>
        <dbReference type="ARBA" id="ARBA00023136"/>
    </source>
</evidence>
<feature type="domain" description="HAMP" evidence="17">
    <location>
        <begin position="203"/>
        <end position="255"/>
    </location>
</feature>
<dbReference type="CDD" id="cd00075">
    <property type="entry name" value="HATPase"/>
    <property type="match status" value="1"/>
</dbReference>
<keyword evidence="13 15" id="KW-0472">Membrane</keyword>
<accession>F8E843</accession>
<dbReference type="SMART" id="SM00387">
    <property type="entry name" value="HATPase_c"/>
    <property type="match status" value="1"/>
</dbReference>
<dbReference type="Gene3D" id="1.10.287.130">
    <property type="match status" value="1"/>
</dbReference>
<dbReference type="Pfam" id="PF00512">
    <property type="entry name" value="HisKA"/>
    <property type="match status" value="1"/>
</dbReference>
<evidence type="ECO:0000259" key="16">
    <source>
        <dbReference type="PROSITE" id="PS50109"/>
    </source>
</evidence>
<dbReference type="SMART" id="SM00388">
    <property type="entry name" value="HisKA"/>
    <property type="match status" value="1"/>
</dbReference>
<evidence type="ECO:0000256" key="8">
    <source>
        <dbReference type="ARBA" id="ARBA00022741"/>
    </source>
</evidence>
<dbReference type="Gene3D" id="6.10.340.10">
    <property type="match status" value="1"/>
</dbReference>
<dbReference type="InterPro" id="IPR003660">
    <property type="entry name" value="HAMP_dom"/>
</dbReference>
<dbReference type="InterPro" id="IPR021796">
    <property type="entry name" value="Tll0287-like_dom"/>
</dbReference>
<dbReference type="Proteomes" id="UP000006621">
    <property type="component" value="Chromosome"/>
</dbReference>
<reference evidence="18 19" key="1">
    <citation type="journal article" date="2011" name="Stand. Genomic Sci.">
        <title>Genome sequence of the moderately thermophilic halophile Flexistipes sinusarabici strain (MAS10).</title>
        <authorList>
            <person name="Lapidus A."/>
            <person name="Chertkov O."/>
            <person name="Nolan M."/>
            <person name="Lucas S."/>
            <person name="Hammon N."/>
            <person name="Deshpande S."/>
            <person name="Cheng J.F."/>
            <person name="Tapia R."/>
            <person name="Han C."/>
            <person name="Goodwin L."/>
            <person name="Pitluck S."/>
            <person name="Liolios K."/>
            <person name="Pagani I."/>
            <person name="Ivanova N."/>
            <person name="Huntemann M."/>
            <person name="Mavromatis K."/>
            <person name="Mikhailova N."/>
            <person name="Pati A."/>
            <person name="Chen A."/>
            <person name="Palaniappan K."/>
            <person name="Land M."/>
            <person name="Hauser L."/>
            <person name="Brambilla E.M."/>
            <person name="Rohde M."/>
            <person name="Abt B."/>
            <person name="Spring S."/>
            <person name="Goker M."/>
            <person name="Bristow J."/>
            <person name="Eisen J.A."/>
            <person name="Markowitz V."/>
            <person name="Hugenholtz P."/>
            <person name="Kyrpides N.C."/>
            <person name="Klenk H.P."/>
            <person name="Woyke T."/>
        </authorList>
    </citation>
    <scope>NUCLEOTIDE SEQUENCE [LARGE SCALE GENOMIC DNA]</scope>
    <source>
        <strain evidence="19">DSM 4947 / MAS 10</strain>
    </source>
</reference>
<evidence type="ECO:0000256" key="5">
    <source>
        <dbReference type="ARBA" id="ARBA00022553"/>
    </source>
</evidence>
<evidence type="ECO:0000256" key="14">
    <source>
        <dbReference type="SAM" id="Coils"/>
    </source>
</evidence>
<comment type="catalytic activity">
    <reaction evidence="1">
        <text>ATP + protein L-histidine = ADP + protein N-phospho-L-histidine.</text>
        <dbReference type="EC" id="2.7.13.3"/>
    </reaction>
</comment>
<comment type="subcellular location">
    <subcellularLocation>
        <location evidence="2">Cell membrane</location>
        <topology evidence="2">Multi-pass membrane protein</topology>
    </subcellularLocation>
</comment>
<evidence type="ECO:0000256" key="10">
    <source>
        <dbReference type="ARBA" id="ARBA00022840"/>
    </source>
</evidence>
<feature type="domain" description="Histidine kinase" evidence="16">
    <location>
        <begin position="295"/>
        <end position="512"/>
    </location>
</feature>
<evidence type="ECO:0000313" key="18">
    <source>
        <dbReference type="EMBL" id="AEI13967.1"/>
    </source>
</evidence>
<evidence type="ECO:0000256" key="6">
    <source>
        <dbReference type="ARBA" id="ARBA00022679"/>
    </source>
</evidence>
<dbReference type="InterPro" id="IPR036097">
    <property type="entry name" value="HisK_dim/P_sf"/>
</dbReference>
<keyword evidence="12" id="KW-0902">Two-component regulatory system</keyword>
<dbReference type="GO" id="GO:0005886">
    <property type="term" value="C:plasma membrane"/>
    <property type="evidence" value="ECO:0007669"/>
    <property type="project" value="UniProtKB-SubCell"/>
</dbReference>
<feature type="transmembrane region" description="Helical" evidence="15">
    <location>
        <begin position="180"/>
        <end position="205"/>
    </location>
</feature>
<dbReference type="CDD" id="cd00082">
    <property type="entry name" value="HisKA"/>
    <property type="match status" value="1"/>
</dbReference>
<dbReference type="SUPFAM" id="SSF158472">
    <property type="entry name" value="HAMP domain-like"/>
    <property type="match status" value="1"/>
</dbReference>
<feature type="transmembrane region" description="Helical" evidence="15">
    <location>
        <begin position="7"/>
        <end position="27"/>
    </location>
</feature>
<dbReference type="SUPFAM" id="SSF47384">
    <property type="entry name" value="Homodimeric domain of signal transducing histidine kinase"/>
    <property type="match status" value="1"/>
</dbReference>
<dbReference type="SMART" id="SM00304">
    <property type="entry name" value="HAMP"/>
    <property type="match status" value="1"/>
</dbReference>
<keyword evidence="11 15" id="KW-1133">Transmembrane helix</keyword>